<sequence length="963" mass="107676">MPRQPTITEIRLNNISTCVAITANTVDVLATTLNLSGLEAMLNTTQSLLKLVQTHSLLNAIIGVYVKSDTGVELPPNILNEIANFTQTLHKIHTFVEAQQSGSKVKKFFRQGELSELLKDCKAGVQRGHRFFQIKSSDIIYTAKEMEEQAQIRHQEVLNIMETMSSSDSASSISKIYSGSYASSNSISMLPAEPKIFHGRESELADILKHFSQGTPRIAILGAGGMGKTSLAGAVLHHEEVITKYQGNRLFVACDTVSSKVELASLIGVYLGMKPGKDLTHTILHHFSEGPPTLLILDNLETVWEPVKSRKEVEEFLLLLTDITSLALMSKITMRGTERPAKVQWTRPFLLPLEPLSQEAAQKMFIDIADDKHSMDQVNQVLGLTDNMPLSINLLAHLVDAEGCTEILLRWQREQTLVISEGHDQRSNLELSILLSLASPRITSTPYSQELLSLLSILPDGLSDTELKQSNFAIQDILDSLVPIREYMKKFLPPTDEMIRLLLKHFQELLKLFMLDGGKQSAALCIERLTLNYTNILNIIQNGLRPGHPDLADHRVKAYFATRLFDSLSSHSISHPETMIAQTLEHFKTFDDPDLKSDFYTALGYYYSSKLNSPAALQYCQMGLSLAKSHGNIRWQSAALLRLSFIKHSTGDHIIAQSYAQEMQRLASISGNLQGEARGLYSEALCCQALGNYRECIFLIMRASALLGLCGLSQGVTNYDLMICQADIHVLKSEYDDARTIYQQFLQNYQGTRLYEGVTLINIAEIEILIGISCNDWVGKPSGCVSYCLERLADVTHWDAHHDPSWSTVFLVHSLKAKEKLGIHKALQFIGDVYLMENNEVTAVNLFTIALEGFTYMDVHRSRAECMIRLGDIAKKNGDVLKALELWETARPLFERSLQAKRVQEIEQRISGISEEVKELHQRNLAHLAELNAPMGAVEAVDKHSSDVEELELEEEQVELITA</sequence>
<dbReference type="PANTHER" id="PTHR47691">
    <property type="entry name" value="REGULATOR-RELATED"/>
    <property type="match status" value="1"/>
</dbReference>
<dbReference type="Proteomes" id="UP001215598">
    <property type="component" value="Unassembled WGS sequence"/>
</dbReference>
<dbReference type="SMART" id="SM00028">
    <property type="entry name" value="TPR"/>
    <property type="match status" value="4"/>
</dbReference>
<feature type="domain" description="Novel STAND NTPase 1" evidence="2">
    <location>
        <begin position="193"/>
        <end position="334"/>
    </location>
</feature>
<keyword evidence="1" id="KW-0175">Coiled coil</keyword>
<dbReference type="InterPro" id="IPR049052">
    <property type="entry name" value="nSTAND1"/>
</dbReference>
<dbReference type="InterPro" id="IPR011990">
    <property type="entry name" value="TPR-like_helical_dom_sf"/>
</dbReference>
<dbReference type="Pfam" id="PF20703">
    <property type="entry name" value="nSTAND1"/>
    <property type="match status" value="1"/>
</dbReference>
<name>A0AAD7JQZ4_9AGAR</name>
<evidence type="ECO:0000313" key="3">
    <source>
        <dbReference type="EMBL" id="KAJ7770069.1"/>
    </source>
</evidence>
<feature type="coiled-coil region" evidence="1">
    <location>
        <begin position="903"/>
        <end position="961"/>
    </location>
</feature>
<reference evidence="3" key="1">
    <citation type="submission" date="2023-03" db="EMBL/GenBank/DDBJ databases">
        <title>Massive genome expansion in bonnet fungi (Mycena s.s.) driven by repeated elements and novel gene families across ecological guilds.</title>
        <authorList>
            <consortium name="Lawrence Berkeley National Laboratory"/>
            <person name="Harder C.B."/>
            <person name="Miyauchi S."/>
            <person name="Viragh M."/>
            <person name="Kuo A."/>
            <person name="Thoen E."/>
            <person name="Andreopoulos B."/>
            <person name="Lu D."/>
            <person name="Skrede I."/>
            <person name="Drula E."/>
            <person name="Henrissat B."/>
            <person name="Morin E."/>
            <person name="Kohler A."/>
            <person name="Barry K."/>
            <person name="LaButti K."/>
            <person name="Morin E."/>
            <person name="Salamov A."/>
            <person name="Lipzen A."/>
            <person name="Mereny Z."/>
            <person name="Hegedus B."/>
            <person name="Baldrian P."/>
            <person name="Stursova M."/>
            <person name="Weitz H."/>
            <person name="Taylor A."/>
            <person name="Grigoriev I.V."/>
            <person name="Nagy L.G."/>
            <person name="Martin F."/>
            <person name="Kauserud H."/>
        </authorList>
    </citation>
    <scope>NUCLEOTIDE SEQUENCE</scope>
    <source>
        <strain evidence="3">CBHHK182m</strain>
    </source>
</reference>
<organism evidence="3 4">
    <name type="scientific">Mycena metata</name>
    <dbReference type="NCBI Taxonomy" id="1033252"/>
    <lineage>
        <taxon>Eukaryota</taxon>
        <taxon>Fungi</taxon>
        <taxon>Dikarya</taxon>
        <taxon>Basidiomycota</taxon>
        <taxon>Agaricomycotina</taxon>
        <taxon>Agaricomycetes</taxon>
        <taxon>Agaricomycetidae</taxon>
        <taxon>Agaricales</taxon>
        <taxon>Marasmiineae</taxon>
        <taxon>Mycenaceae</taxon>
        <taxon>Mycena</taxon>
    </lineage>
</organism>
<dbReference type="InterPro" id="IPR027417">
    <property type="entry name" value="P-loop_NTPase"/>
</dbReference>
<keyword evidence="4" id="KW-1185">Reference proteome</keyword>
<dbReference type="PANTHER" id="PTHR47691:SF3">
    <property type="entry name" value="HTH-TYPE TRANSCRIPTIONAL REGULATOR RV0890C-RELATED"/>
    <property type="match status" value="1"/>
</dbReference>
<dbReference type="InterPro" id="IPR059179">
    <property type="entry name" value="MLKL-like_MCAfunc"/>
</dbReference>
<dbReference type="AlphaFoldDB" id="A0AAD7JQZ4"/>
<evidence type="ECO:0000256" key="1">
    <source>
        <dbReference type="SAM" id="Coils"/>
    </source>
</evidence>
<accession>A0AAD7JQZ4</accession>
<comment type="caution">
    <text evidence="3">The sequence shown here is derived from an EMBL/GenBank/DDBJ whole genome shotgun (WGS) entry which is preliminary data.</text>
</comment>
<evidence type="ECO:0000259" key="2">
    <source>
        <dbReference type="Pfam" id="PF20703"/>
    </source>
</evidence>
<dbReference type="Gene3D" id="3.40.50.300">
    <property type="entry name" value="P-loop containing nucleotide triphosphate hydrolases"/>
    <property type="match status" value="1"/>
</dbReference>
<dbReference type="SUPFAM" id="SSF52540">
    <property type="entry name" value="P-loop containing nucleoside triphosphate hydrolases"/>
    <property type="match status" value="1"/>
</dbReference>
<protein>
    <recommendedName>
        <fullName evidence="2">Novel STAND NTPase 1 domain-containing protein</fullName>
    </recommendedName>
</protein>
<dbReference type="EMBL" id="JARKIB010000017">
    <property type="protein sequence ID" value="KAJ7770069.1"/>
    <property type="molecule type" value="Genomic_DNA"/>
</dbReference>
<dbReference type="SUPFAM" id="SSF48452">
    <property type="entry name" value="TPR-like"/>
    <property type="match status" value="2"/>
</dbReference>
<gene>
    <name evidence="3" type="ORF">B0H16DRAFT_1777148</name>
</gene>
<proteinExistence type="predicted"/>
<dbReference type="Gene3D" id="1.25.40.10">
    <property type="entry name" value="Tetratricopeptide repeat domain"/>
    <property type="match status" value="2"/>
</dbReference>
<dbReference type="InterPro" id="IPR019734">
    <property type="entry name" value="TPR_rpt"/>
</dbReference>
<evidence type="ECO:0000313" key="4">
    <source>
        <dbReference type="Proteomes" id="UP001215598"/>
    </source>
</evidence>
<dbReference type="CDD" id="cd21037">
    <property type="entry name" value="MLKL_NTD"/>
    <property type="match status" value="1"/>
</dbReference>